<evidence type="ECO:0000256" key="3">
    <source>
        <dbReference type="ARBA" id="ARBA00023125"/>
    </source>
</evidence>
<dbReference type="Pfam" id="PF03965">
    <property type="entry name" value="Penicillinase_R"/>
    <property type="match status" value="1"/>
</dbReference>
<dbReference type="GO" id="GO:0045892">
    <property type="term" value="P:negative regulation of DNA-templated transcription"/>
    <property type="evidence" value="ECO:0007669"/>
    <property type="project" value="InterPro"/>
</dbReference>
<gene>
    <name evidence="6" type="ORF">E2C04_00265</name>
    <name evidence="5" type="ORF">GCM10007231_07360</name>
</gene>
<name>A0A4P7U712_9ACTN</name>
<accession>A0A4P7U712</accession>
<reference evidence="5" key="5">
    <citation type="submission" date="2024-05" db="EMBL/GenBank/DDBJ databases">
        <authorList>
            <person name="Sun Q."/>
            <person name="Sedlacek I."/>
        </authorList>
    </citation>
    <scope>NUCLEOTIDE SEQUENCE</scope>
    <source>
        <strain evidence="5">CCM 7403</strain>
    </source>
</reference>
<reference evidence="5" key="2">
    <citation type="journal article" date="2014" name="Int. J. Syst. Evol. Microbiol.">
        <title>Complete genome of a new Firmicutes species belonging to the dominant human colonic microbiota ('Ruminococcus bicirculans') reveals two chromosomes and a selective capacity to utilize plant glucans.</title>
        <authorList>
            <consortium name="NISC Comparative Sequencing Program"/>
            <person name="Wegmann U."/>
            <person name="Louis P."/>
            <person name="Goesmann A."/>
            <person name="Henrissat B."/>
            <person name="Duncan S.H."/>
            <person name="Flint H.J."/>
        </authorList>
    </citation>
    <scope>NUCLEOTIDE SEQUENCE</scope>
    <source>
        <strain evidence="5">CCM 7403</strain>
    </source>
</reference>
<reference evidence="6 7" key="1">
    <citation type="journal article" date="2008" name="Int. J. Syst. Evol. Microbiol.">
        <title>Nocardioides daphniae sp. nov., isolated from Daphnia cucullata (Crustacea: Cladocera).</title>
        <authorList>
            <person name="Toth E.M."/>
            <person name="Keki Z."/>
            <person name="Homonnay Z.G."/>
            <person name="Borsodi A.K."/>
            <person name="Marialigeti K."/>
            <person name="Schumann P."/>
        </authorList>
    </citation>
    <scope>NUCLEOTIDE SEQUENCE [LARGE SCALE GENOMIC DNA]</scope>
    <source>
        <strain evidence="6 7">JCM 16608</strain>
    </source>
</reference>
<evidence type="ECO:0000313" key="6">
    <source>
        <dbReference type="EMBL" id="QCC76014.1"/>
    </source>
</evidence>
<dbReference type="RefSeq" id="WP_135831064.1">
    <property type="nucleotide sequence ID" value="NZ_BMCK01000001.1"/>
</dbReference>
<reference evidence="6" key="4">
    <citation type="submission" date="2019-03" db="EMBL/GenBank/DDBJ databases">
        <authorList>
            <person name="Huang Y."/>
        </authorList>
    </citation>
    <scope>NUCLEOTIDE SEQUENCE</scope>
    <source>
        <strain evidence="6">JCM 16608</strain>
    </source>
</reference>
<dbReference type="Proteomes" id="UP000297025">
    <property type="component" value="Chromosome"/>
</dbReference>
<proteinExistence type="inferred from homology"/>
<dbReference type="OrthoDB" id="9813987at2"/>
<evidence type="ECO:0000256" key="1">
    <source>
        <dbReference type="ARBA" id="ARBA00011046"/>
    </source>
</evidence>
<dbReference type="InterPro" id="IPR005650">
    <property type="entry name" value="BlaI_family"/>
</dbReference>
<keyword evidence="8" id="KW-1185">Reference proteome</keyword>
<dbReference type="EMBL" id="CP038462">
    <property type="protein sequence ID" value="QCC76014.1"/>
    <property type="molecule type" value="Genomic_DNA"/>
</dbReference>
<dbReference type="GO" id="GO:0003677">
    <property type="term" value="F:DNA binding"/>
    <property type="evidence" value="ECO:0007669"/>
    <property type="project" value="UniProtKB-KW"/>
</dbReference>
<reference evidence="8" key="3">
    <citation type="journal article" date="2019" name="Int. J. Syst. Evol. Microbiol.">
        <title>The Global Catalogue of Microorganisms (GCM) 10K type strain sequencing project: providing services to taxonomists for standard genome sequencing and annotation.</title>
        <authorList>
            <consortium name="The Broad Institute Genomics Platform"/>
            <consortium name="The Broad Institute Genome Sequencing Center for Infectious Disease"/>
            <person name="Wu L."/>
            <person name="Ma J."/>
        </authorList>
    </citation>
    <scope>NUCLEOTIDE SEQUENCE [LARGE SCALE GENOMIC DNA]</scope>
    <source>
        <strain evidence="8">CCM 7403</strain>
    </source>
</reference>
<dbReference type="Gene3D" id="1.10.10.10">
    <property type="entry name" value="Winged helix-like DNA-binding domain superfamily/Winged helix DNA-binding domain"/>
    <property type="match status" value="1"/>
</dbReference>
<evidence type="ECO:0000256" key="2">
    <source>
        <dbReference type="ARBA" id="ARBA00023015"/>
    </source>
</evidence>
<keyword evidence="3" id="KW-0238">DNA-binding</keyword>
<keyword evidence="4" id="KW-0804">Transcription</keyword>
<evidence type="ECO:0000313" key="5">
    <source>
        <dbReference type="EMBL" id="GGD11117.1"/>
    </source>
</evidence>
<evidence type="ECO:0000256" key="4">
    <source>
        <dbReference type="ARBA" id="ARBA00023163"/>
    </source>
</evidence>
<evidence type="ECO:0000313" key="7">
    <source>
        <dbReference type="Proteomes" id="UP000297025"/>
    </source>
</evidence>
<dbReference type="EMBL" id="BMCK01000001">
    <property type="protein sequence ID" value="GGD11117.1"/>
    <property type="molecule type" value="Genomic_DNA"/>
</dbReference>
<evidence type="ECO:0000313" key="8">
    <source>
        <dbReference type="Proteomes" id="UP000630594"/>
    </source>
</evidence>
<dbReference type="SUPFAM" id="SSF46785">
    <property type="entry name" value="Winged helix' DNA-binding domain"/>
    <property type="match status" value="1"/>
</dbReference>
<dbReference type="AlphaFoldDB" id="A0A4P7U712"/>
<dbReference type="InterPro" id="IPR036388">
    <property type="entry name" value="WH-like_DNA-bd_sf"/>
</dbReference>
<keyword evidence="2" id="KW-0805">Transcription regulation</keyword>
<dbReference type="Gene3D" id="6.10.140.850">
    <property type="match status" value="1"/>
</dbReference>
<comment type="similarity">
    <text evidence="1">Belongs to the BlaI transcriptional regulatory family.</text>
</comment>
<dbReference type="KEGG" id="ndp:E2C04_00265"/>
<dbReference type="PIRSF" id="PIRSF019455">
    <property type="entry name" value="CopR_AtkY"/>
    <property type="match status" value="1"/>
</dbReference>
<dbReference type="InterPro" id="IPR036390">
    <property type="entry name" value="WH_DNA-bd_sf"/>
</dbReference>
<protein>
    <submittedName>
        <fullName evidence="6">BlaI/MecI/CopY family transcriptional regulator</fullName>
    </submittedName>
    <submittedName>
        <fullName evidence="5">Penicillinase repressor</fullName>
    </submittedName>
</protein>
<sequence length="118" mass="13387">MKGLGDLEAQVMDVLWSTDVPISVRQVLDRLPKERHRAYTTVMTVLDNLHRKDFVARERVGRAWHYRPAQSREAHVAGLLDDALGTGNDRTAALLHFFEQLPPDESAALRAMLDRSPE</sequence>
<dbReference type="Proteomes" id="UP000630594">
    <property type="component" value="Unassembled WGS sequence"/>
</dbReference>
<organism evidence="6 7">
    <name type="scientific">Nocardioides daphniae</name>
    <dbReference type="NCBI Taxonomy" id="402297"/>
    <lineage>
        <taxon>Bacteria</taxon>
        <taxon>Bacillati</taxon>
        <taxon>Actinomycetota</taxon>
        <taxon>Actinomycetes</taxon>
        <taxon>Propionibacteriales</taxon>
        <taxon>Nocardioidaceae</taxon>
        <taxon>Nocardioides</taxon>
    </lineage>
</organism>